<keyword evidence="3" id="KW-1185">Reference proteome</keyword>
<dbReference type="AlphaFoldDB" id="X6MIT4"/>
<dbReference type="OrthoDB" id="10259133at2759"/>
<comment type="caution">
    <text evidence="2">The sequence shown here is derived from an EMBL/GenBank/DDBJ whole genome shotgun (WGS) entry which is preliminary data.</text>
</comment>
<gene>
    <name evidence="2" type="ORF">RFI_23579</name>
</gene>
<dbReference type="PROSITE" id="PS51072">
    <property type="entry name" value="MHD"/>
    <property type="match status" value="1"/>
</dbReference>
<feature type="domain" description="MHD" evidence="1">
    <location>
        <begin position="58"/>
        <end position="293"/>
    </location>
</feature>
<evidence type="ECO:0000313" key="3">
    <source>
        <dbReference type="Proteomes" id="UP000023152"/>
    </source>
</evidence>
<dbReference type="Gene3D" id="2.60.40.1170">
    <property type="entry name" value="Mu homology domain, subdomain B"/>
    <property type="match status" value="1"/>
</dbReference>
<feature type="non-terminal residue" evidence="2">
    <location>
        <position position="1"/>
    </location>
</feature>
<dbReference type="Proteomes" id="UP000023152">
    <property type="component" value="Unassembled WGS sequence"/>
</dbReference>
<dbReference type="SUPFAM" id="SSF49447">
    <property type="entry name" value="Second domain of Mu2 adaptin subunit (ap50) of ap2 adaptor"/>
    <property type="match status" value="1"/>
</dbReference>
<proteinExistence type="predicted"/>
<feature type="non-terminal residue" evidence="2">
    <location>
        <position position="293"/>
    </location>
</feature>
<reference evidence="2 3" key="1">
    <citation type="journal article" date="2013" name="Curr. Biol.">
        <title>The Genome of the Foraminiferan Reticulomyxa filosa.</title>
        <authorList>
            <person name="Glockner G."/>
            <person name="Hulsmann N."/>
            <person name="Schleicher M."/>
            <person name="Noegel A.A."/>
            <person name="Eichinger L."/>
            <person name="Gallinger C."/>
            <person name="Pawlowski J."/>
            <person name="Sierra R."/>
            <person name="Euteneuer U."/>
            <person name="Pillet L."/>
            <person name="Moustafa A."/>
            <person name="Platzer M."/>
            <person name="Groth M."/>
            <person name="Szafranski K."/>
            <person name="Schliwa M."/>
        </authorList>
    </citation>
    <scope>NUCLEOTIDE SEQUENCE [LARGE SCALE GENOMIC DNA]</scope>
</reference>
<organism evidence="2 3">
    <name type="scientific">Reticulomyxa filosa</name>
    <dbReference type="NCBI Taxonomy" id="46433"/>
    <lineage>
        <taxon>Eukaryota</taxon>
        <taxon>Sar</taxon>
        <taxon>Rhizaria</taxon>
        <taxon>Retaria</taxon>
        <taxon>Foraminifera</taxon>
        <taxon>Monothalamids</taxon>
        <taxon>Reticulomyxidae</taxon>
        <taxon>Reticulomyxa</taxon>
    </lineage>
</organism>
<dbReference type="PANTHER" id="PTHR10529">
    <property type="entry name" value="AP COMPLEX SUBUNIT MU"/>
    <property type="match status" value="1"/>
</dbReference>
<evidence type="ECO:0000313" key="2">
    <source>
        <dbReference type="EMBL" id="ETO13789.1"/>
    </source>
</evidence>
<dbReference type="Pfam" id="PF00928">
    <property type="entry name" value="Adap_comp_sub"/>
    <property type="match status" value="1"/>
</dbReference>
<accession>X6MIT4</accession>
<evidence type="ECO:0000259" key="1">
    <source>
        <dbReference type="PROSITE" id="PS51072"/>
    </source>
</evidence>
<sequence length="293" mass="34131">FVLDCHCKLTWNIWLAFVCCIHNEYFEHETKTILISQYNKYIYIYIYIYIKVGELKTTPSNSANVPIEWGGKGEKRSTNKKNEIFVDIFERISVTRFGDWKSSGNSAMYGGVVLDDINFHECVRLDEFEQTRTLRFVPPDGEFAVINYRVTNEFRQPFRIFPFFELVSPYKVELIIKIRADIPEQNYGGNVGVELPVPSNCQTFVCCLVTPELNTGVVGQTCEYDLKNRKVVWKVKKFPGGSEQALRVKITFKEQQTTAVRKTIGPIRFVFFSHSHCYRFYSFFILSVIICLF</sequence>
<dbReference type="InterPro" id="IPR028565">
    <property type="entry name" value="MHD"/>
</dbReference>
<dbReference type="InterPro" id="IPR036168">
    <property type="entry name" value="AP2_Mu_C_sf"/>
</dbReference>
<name>X6MIT4_RETFI</name>
<dbReference type="InterPro" id="IPR050431">
    <property type="entry name" value="Adaptor_comp_med_subunit"/>
</dbReference>
<protein>
    <recommendedName>
        <fullName evidence="1">MHD domain-containing protein</fullName>
    </recommendedName>
</protein>
<dbReference type="EMBL" id="ASPP01020388">
    <property type="protein sequence ID" value="ETO13789.1"/>
    <property type="molecule type" value="Genomic_DNA"/>
</dbReference>